<protein>
    <recommendedName>
        <fullName evidence="3">F420-0:Gamma-glutamyl ligase</fullName>
    </recommendedName>
</protein>
<dbReference type="Gene3D" id="3.30.1330.100">
    <property type="entry name" value="CofE-like"/>
    <property type="match status" value="1"/>
</dbReference>
<evidence type="ECO:0008006" key="3">
    <source>
        <dbReference type="Google" id="ProtNLM"/>
    </source>
</evidence>
<name>A0A1T4NUT1_9FIRM</name>
<dbReference type="RefSeq" id="WP_078712138.1">
    <property type="nucleotide sequence ID" value="NZ_FUWY01000005.1"/>
</dbReference>
<dbReference type="OrthoDB" id="9763290at2"/>
<dbReference type="SUPFAM" id="SSF144010">
    <property type="entry name" value="CofE-like"/>
    <property type="match status" value="1"/>
</dbReference>
<sequence>MNRNKEDRKHVVKDITYYKRDDIEVQGDHYERLAIHTHFIARGESYVENIEKYVKPLYEEGNIVSISEKVISMCQNNCVDKADVRLGFWAKFLSKFAHRSSAGIGMDEPYKLQLAINIVGLPKILYASFCSVIGKLFGKRGVFYEIVGNGIAGIDGFYPNSSFDIYKDTAVLNPKNPNGVCEEIYNKTGVICVIVDANDISREILGKSSKLPVSDEQFLQIIRDNPAGQSDELTPFILIKKI</sequence>
<proteinExistence type="predicted"/>
<evidence type="ECO:0000313" key="2">
    <source>
        <dbReference type="Proteomes" id="UP000243297"/>
    </source>
</evidence>
<evidence type="ECO:0000313" key="1">
    <source>
        <dbReference type="EMBL" id="SJZ83039.1"/>
    </source>
</evidence>
<gene>
    <name evidence="1" type="ORF">SAMN02745191_1741</name>
</gene>
<keyword evidence="2" id="KW-1185">Reference proteome</keyword>
<dbReference type="AlphaFoldDB" id="A0A1T4NUT1"/>
<accession>A0A1T4NUT1</accession>
<dbReference type="STRING" id="118967.SAMN02745191_1741"/>
<dbReference type="Proteomes" id="UP000243297">
    <property type="component" value="Unassembled WGS sequence"/>
</dbReference>
<reference evidence="2" key="1">
    <citation type="submission" date="2017-02" db="EMBL/GenBank/DDBJ databases">
        <authorList>
            <person name="Varghese N."/>
            <person name="Submissions S."/>
        </authorList>
    </citation>
    <scope>NUCLEOTIDE SEQUENCE [LARGE SCALE GENOMIC DNA]</scope>
    <source>
        <strain evidence="2">ATCC 25662</strain>
    </source>
</reference>
<dbReference type="EMBL" id="FUWY01000005">
    <property type="protein sequence ID" value="SJZ83039.1"/>
    <property type="molecule type" value="Genomic_DNA"/>
</dbReference>
<organism evidence="1 2">
    <name type="scientific">Anaerorhabdus furcosa</name>
    <dbReference type="NCBI Taxonomy" id="118967"/>
    <lineage>
        <taxon>Bacteria</taxon>
        <taxon>Bacillati</taxon>
        <taxon>Bacillota</taxon>
        <taxon>Erysipelotrichia</taxon>
        <taxon>Erysipelotrichales</taxon>
        <taxon>Erysipelotrichaceae</taxon>
        <taxon>Anaerorhabdus</taxon>
    </lineage>
</organism>